<name>A0A229SB48_9PSEU</name>
<evidence type="ECO:0000313" key="2">
    <source>
        <dbReference type="Proteomes" id="UP000215223"/>
    </source>
</evidence>
<sequence length="100" mass="10317">MVGKPVSGTAVAVQSVPGPEGFWIGESAGQRMWVKLLPAGESPAGFRAGQLLDLDGVVVANGDDFAAQEGVNAANGAVQLDAQKAHIELPRDQPRVVGNR</sequence>
<dbReference type="OrthoDB" id="467107at2"/>
<gene>
    <name evidence="1" type="ORF">CFP71_14975</name>
</gene>
<dbReference type="EMBL" id="NMQT01000051">
    <property type="protein sequence ID" value="OXM56128.1"/>
    <property type="molecule type" value="Genomic_DNA"/>
</dbReference>
<dbReference type="RefSeq" id="WP_093934460.1">
    <property type="nucleotide sequence ID" value="NZ_NMQT01000051.1"/>
</dbReference>
<accession>A0A229SB48</accession>
<keyword evidence="2" id="KW-1185">Reference proteome</keyword>
<protein>
    <submittedName>
        <fullName evidence="1">Uncharacterized protein</fullName>
    </submittedName>
</protein>
<comment type="caution">
    <text evidence="1">The sequence shown here is derived from an EMBL/GenBank/DDBJ whole genome shotgun (WGS) entry which is preliminary data.</text>
</comment>
<dbReference type="Proteomes" id="UP000215223">
    <property type="component" value="Unassembled WGS sequence"/>
</dbReference>
<evidence type="ECO:0000313" key="1">
    <source>
        <dbReference type="EMBL" id="OXM56128.1"/>
    </source>
</evidence>
<reference evidence="1 2" key="1">
    <citation type="submission" date="2017-07" db="EMBL/GenBank/DDBJ databases">
        <title>Amycolatopsis thailandensis Genome sequencing and assembly.</title>
        <authorList>
            <person name="Kaur N."/>
            <person name="Mayilraj S."/>
        </authorList>
    </citation>
    <scope>NUCLEOTIDE SEQUENCE [LARGE SCALE GENOMIC DNA]</scope>
    <source>
        <strain evidence="1 2">JCM 16380</strain>
    </source>
</reference>
<proteinExistence type="predicted"/>
<organism evidence="1 2">
    <name type="scientific">Amycolatopsis thailandensis</name>
    <dbReference type="NCBI Taxonomy" id="589330"/>
    <lineage>
        <taxon>Bacteria</taxon>
        <taxon>Bacillati</taxon>
        <taxon>Actinomycetota</taxon>
        <taxon>Actinomycetes</taxon>
        <taxon>Pseudonocardiales</taxon>
        <taxon>Pseudonocardiaceae</taxon>
        <taxon>Amycolatopsis</taxon>
    </lineage>
</organism>
<dbReference type="AlphaFoldDB" id="A0A229SB48"/>